<reference evidence="6" key="1">
    <citation type="journal article" date="2021" name="Mol. Ecol. Resour.">
        <title>Apolygus lucorum genome provides insights into omnivorousness and mesophyll feeding.</title>
        <authorList>
            <person name="Liu Y."/>
            <person name="Liu H."/>
            <person name="Wang H."/>
            <person name="Huang T."/>
            <person name="Liu B."/>
            <person name="Yang B."/>
            <person name="Yin L."/>
            <person name="Li B."/>
            <person name="Zhang Y."/>
            <person name="Zhang S."/>
            <person name="Jiang F."/>
            <person name="Zhang X."/>
            <person name="Ren Y."/>
            <person name="Wang B."/>
            <person name="Wang S."/>
            <person name="Lu Y."/>
            <person name="Wu K."/>
            <person name="Fan W."/>
            <person name="Wang G."/>
        </authorList>
    </citation>
    <scope>NUCLEOTIDE SEQUENCE</scope>
    <source>
        <strain evidence="6">12Hb</strain>
    </source>
</reference>
<dbReference type="GO" id="GO:0030154">
    <property type="term" value="P:cell differentiation"/>
    <property type="evidence" value="ECO:0007669"/>
    <property type="project" value="UniProtKB-ARBA"/>
</dbReference>
<feature type="domain" description="Laminin G" evidence="4">
    <location>
        <begin position="212"/>
        <end position="390"/>
    </location>
</feature>
<dbReference type="SMART" id="SM00282">
    <property type="entry name" value="LamG"/>
    <property type="match status" value="3"/>
</dbReference>
<feature type="disulfide bond" evidence="2">
    <location>
        <begin position="417"/>
        <end position="426"/>
    </location>
</feature>
<organism evidence="6 7">
    <name type="scientific">Apolygus lucorum</name>
    <name type="common">Small green plant bug</name>
    <name type="synonym">Lygocoris lucorum</name>
    <dbReference type="NCBI Taxonomy" id="248454"/>
    <lineage>
        <taxon>Eukaryota</taxon>
        <taxon>Metazoa</taxon>
        <taxon>Ecdysozoa</taxon>
        <taxon>Arthropoda</taxon>
        <taxon>Hexapoda</taxon>
        <taxon>Insecta</taxon>
        <taxon>Pterygota</taxon>
        <taxon>Neoptera</taxon>
        <taxon>Paraneoptera</taxon>
        <taxon>Hemiptera</taxon>
        <taxon>Heteroptera</taxon>
        <taxon>Panheteroptera</taxon>
        <taxon>Cimicomorpha</taxon>
        <taxon>Miridae</taxon>
        <taxon>Mirini</taxon>
        <taxon>Apolygus</taxon>
    </lineage>
</organism>
<proteinExistence type="predicted"/>
<evidence type="ECO:0000256" key="1">
    <source>
        <dbReference type="ARBA" id="ARBA00023157"/>
    </source>
</evidence>
<dbReference type="GO" id="GO:0016020">
    <property type="term" value="C:membrane"/>
    <property type="evidence" value="ECO:0007669"/>
    <property type="project" value="UniProtKB-SubCell"/>
</dbReference>
<dbReference type="Pfam" id="PF02210">
    <property type="entry name" value="Laminin_G_2"/>
    <property type="match status" value="1"/>
</dbReference>
<keyword evidence="1 2" id="KW-1015">Disulfide bond</keyword>
<keyword evidence="2" id="KW-0245">EGF-like domain</keyword>
<evidence type="ECO:0000259" key="5">
    <source>
        <dbReference type="PROSITE" id="PS50026"/>
    </source>
</evidence>
<dbReference type="InterPro" id="IPR001791">
    <property type="entry name" value="Laminin_G"/>
</dbReference>
<dbReference type="CDD" id="cd00054">
    <property type="entry name" value="EGF_CA"/>
    <property type="match status" value="1"/>
</dbReference>
<accession>A0A8S9YAK2</accession>
<feature type="domain" description="Laminin G" evidence="4">
    <location>
        <begin position="647"/>
        <end position="825"/>
    </location>
</feature>
<dbReference type="PROSITE" id="PS00022">
    <property type="entry name" value="EGF_1"/>
    <property type="match status" value="1"/>
</dbReference>
<dbReference type="InterPro" id="IPR001881">
    <property type="entry name" value="EGF-like_Ca-bd_dom"/>
</dbReference>
<name>A0A8S9YAK2_APOLU</name>
<dbReference type="InterPro" id="IPR000742">
    <property type="entry name" value="EGF"/>
</dbReference>
<gene>
    <name evidence="6" type="ORF">GE061_000847</name>
</gene>
<dbReference type="EMBL" id="WIXP02000001">
    <property type="protein sequence ID" value="KAF6216505.1"/>
    <property type="molecule type" value="Genomic_DNA"/>
</dbReference>
<feature type="domain" description="Laminin G" evidence="4">
    <location>
        <begin position="432"/>
        <end position="607"/>
    </location>
</feature>
<feature type="region of interest" description="Disordered" evidence="3">
    <location>
        <begin position="154"/>
        <end position="177"/>
    </location>
</feature>
<evidence type="ECO:0008006" key="8">
    <source>
        <dbReference type="Google" id="ProtNLM"/>
    </source>
</evidence>
<dbReference type="Pfam" id="PF00054">
    <property type="entry name" value="Laminin_G_1"/>
    <property type="match status" value="2"/>
</dbReference>
<dbReference type="AlphaFoldDB" id="A0A8S9YAK2"/>
<dbReference type="FunFam" id="2.60.120.200:FF:000187">
    <property type="entry name" value="SP2353, isoform A"/>
    <property type="match status" value="1"/>
</dbReference>
<dbReference type="SMART" id="SM00181">
    <property type="entry name" value="EGF"/>
    <property type="match status" value="3"/>
</dbReference>
<keyword evidence="7" id="KW-1185">Reference proteome</keyword>
<dbReference type="SUPFAM" id="SSF49899">
    <property type="entry name" value="Concanavalin A-like lectins/glucanases"/>
    <property type="match status" value="3"/>
</dbReference>
<dbReference type="Pfam" id="PF00008">
    <property type="entry name" value="EGF"/>
    <property type="match status" value="1"/>
</dbReference>
<dbReference type="CDD" id="cd00110">
    <property type="entry name" value="LamG"/>
    <property type="match status" value="3"/>
</dbReference>
<dbReference type="GO" id="GO:0009653">
    <property type="term" value="P:anatomical structure morphogenesis"/>
    <property type="evidence" value="ECO:0007669"/>
    <property type="project" value="UniProtKB-ARBA"/>
</dbReference>
<dbReference type="PANTHER" id="PTHR15036:SF85">
    <property type="entry name" value="SP2353, ISOFORM A"/>
    <property type="match status" value="1"/>
</dbReference>
<sequence length="830" mass="91356">MNGSAKPIGPGRTDIAEECCRPCILIPPVRSDDDIEQNEIRLKGGRIIKWAHLFGCGDARRHITSKRMVALLTRTGSSVSNGKCGHESPCEQLCYELHDGIIECDCHQGFLLHQDGYSCIELNTTMETLREEAEMEEDVLYQKGASFSAQLMLAPSSTDSPRRAEDATSRGTTESLPQPCDDCGQGNCLPDSPRCQCPFGTTGSKCQTDVDIHTPRFSGQGWLAFPALKAAYKHVQLEIEFRPEVVEGILFLTGERDDLAGDFMALLIHQGYVEFRFDCGSGVGVVKSQETVLLNQWNRLAVYRHRWDAWIQLNTGKHVQGRSKGLFSRMTFREPVFIGGRGNTSGLQEKLPTDHGFKGCIRHLQINDYNYKFAAVPKGDAVKGFDIDDCTADRCSKVPCQHGGKCLTSGESAVCLCPLGFSGDLCESSLDLQVPSFNGSSYLRFPGLGSSVLSWLDIVIVVKPSDLNGLILYNGHRVDGMGDFVAIYLIDGHVEFTFDLGTGAATLRSTDPISLGEWHEIKISRTGRLAVLQVDKNPSSQILSPGAFTQLFLPLNLYIGGINNFEMVSPKVKTRSSFVGCIQGLTINYQPVQILFEALAGVNINNCPHPCVSKPCGDVARCVPHFDAFKCVCTKHCEESGEVANGNHVASFSGNTYLHYTDPEILSRILANKVSINMRFRTTSPNGLIVWTGRTEMRQTFGDFLAIGVKDGYLHLRYNLGSGETIIIFNETRVDDGNWHRVKALRSEQEGSIAVDHGKVSTDRSPGKLKQLNTNTGLYIGGMGDMETSTLYKYHKGFQGCISELTLNSEYHVKLAWSADATSHCRDIPP</sequence>
<dbReference type="SMART" id="SM00179">
    <property type="entry name" value="EGF_CA"/>
    <property type="match status" value="2"/>
</dbReference>
<evidence type="ECO:0000256" key="2">
    <source>
        <dbReference type="PROSITE-ProRule" id="PRU00076"/>
    </source>
</evidence>
<evidence type="ECO:0000313" key="7">
    <source>
        <dbReference type="Proteomes" id="UP000466442"/>
    </source>
</evidence>
<dbReference type="OrthoDB" id="10014052at2759"/>
<dbReference type="PROSITE" id="PS50026">
    <property type="entry name" value="EGF_3"/>
    <property type="match status" value="1"/>
</dbReference>
<dbReference type="GO" id="GO:0005509">
    <property type="term" value="F:calcium ion binding"/>
    <property type="evidence" value="ECO:0007669"/>
    <property type="project" value="InterPro"/>
</dbReference>
<dbReference type="InterPro" id="IPR013320">
    <property type="entry name" value="ConA-like_dom_sf"/>
</dbReference>
<dbReference type="Gene3D" id="2.60.120.200">
    <property type="match status" value="3"/>
</dbReference>
<protein>
    <recommendedName>
        <fullName evidence="8">Pikachurin</fullName>
    </recommendedName>
</protein>
<dbReference type="InterPro" id="IPR050372">
    <property type="entry name" value="Neurexin-related_CASP"/>
</dbReference>
<dbReference type="GO" id="GO:0048513">
    <property type="term" value="P:animal organ development"/>
    <property type="evidence" value="ECO:0007669"/>
    <property type="project" value="UniProtKB-ARBA"/>
</dbReference>
<comment type="caution">
    <text evidence="6">The sequence shown here is derived from an EMBL/GenBank/DDBJ whole genome shotgun (WGS) entry which is preliminary data.</text>
</comment>
<feature type="domain" description="EGF-like" evidence="5">
    <location>
        <begin position="391"/>
        <end position="427"/>
    </location>
</feature>
<dbReference type="InterPro" id="IPR009030">
    <property type="entry name" value="Growth_fac_rcpt_cys_sf"/>
</dbReference>
<comment type="caution">
    <text evidence="2">Lacks conserved residue(s) required for the propagation of feature annotation.</text>
</comment>
<dbReference type="SUPFAM" id="SSF57184">
    <property type="entry name" value="Growth factor receptor domain"/>
    <property type="match status" value="1"/>
</dbReference>
<dbReference type="FunFam" id="2.10.25.10:FF:000373">
    <property type="entry name" value="sushi, nidogen and EGF-like domain-containing protein 1"/>
    <property type="match status" value="1"/>
</dbReference>
<dbReference type="PROSITE" id="PS01186">
    <property type="entry name" value="EGF_2"/>
    <property type="match status" value="1"/>
</dbReference>
<dbReference type="Gene3D" id="2.10.25.10">
    <property type="entry name" value="Laminin"/>
    <property type="match status" value="2"/>
</dbReference>
<evidence type="ECO:0000313" key="6">
    <source>
        <dbReference type="EMBL" id="KAF6216505.1"/>
    </source>
</evidence>
<dbReference type="PROSITE" id="PS50025">
    <property type="entry name" value="LAM_G_DOMAIN"/>
    <property type="match status" value="3"/>
</dbReference>
<dbReference type="PANTHER" id="PTHR15036">
    <property type="entry name" value="PIKACHURIN-LIKE PROTEIN"/>
    <property type="match status" value="1"/>
</dbReference>
<evidence type="ECO:0000259" key="4">
    <source>
        <dbReference type="PROSITE" id="PS50025"/>
    </source>
</evidence>
<evidence type="ECO:0000256" key="3">
    <source>
        <dbReference type="SAM" id="MobiDB-lite"/>
    </source>
</evidence>
<dbReference type="Proteomes" id="UP000466442">
    <property type="component" value="Linkage Group LG1"/>
</dbReference>